<accession>A0A6A4YU55</accession>
<evidence type="ECO:0000313" key="2">
    <source>
        <dbReference type="Proteomes" id="UP000469452"/>
    </source>
</evidence>
<dbReference type="EMBL" id="VJMI01021393">
    <property type="protein sequence ID" value="KAF0701828.1"/>
    <property type="molecule type" value="Genomic_DNA"/>
</dbReference>
<comment type="caution">
    <text evidence="1">The sequence shown here is derived from an EMBL/GenBank/DDBJ whole genome shotgun (WGS) entry which is preliminary data.</text>
</comment>
<gene>
    <name evidence="1" type="ORF">AaE_016300</name>
</gene>
<dbReference type="VEuPathDB" id="FungiDB:H257_07770"/>
<reference evidence="1 2" key="1">
    <citation type="submission" date="2019-06" db="EMBL/GenBank/DDBJ databases">
        <title>Genomics analysis of Aphanomyces spp. identifies a new class of oomycete effector associated with host adaptation.</title>
        <authorList>
            <person name="Gaulin E."/>
        </authorList>
    </citation>
    <scope>NUCLEOTIDE SEQUENCE [LARGE SCALE GENOMIC DNA]</scope>
    <source>
        <strain evidence="1 2">E</strain>
    </source>
</reference>
<sequence>MHWSSPPIQQHWTAPPLLHPLVQRVGEWSPPPIGQQHVRGEWSAPPIGQLWTAPPTGQPHVPGEWSGSPFGEHVVPPSDECRYFSFGFKVLDGAPQVGYGGSTGVFKVGMTTKALLRQMNRDPSTFVFHWDATYKINSIGYLVLICGITDPGGKFHPVAFFLIGRESTDEYEWAMTAVMDVYQLVVGSALRLHYVMGDAALAPVAAIKMLPQLNVQTILMYFYHCVAAVNKRLGAVPTRVKALVAFHMFNMHYSRSPTECRMHWASATEAWGACDILVAKDFVRYFAEQWMTGDFCKWQVYHTPSGFPTTNNPCELFNKHFKGTYTQRSLHGLCATFKLLGSIAEEYSTVKITTFTSEVSPSEKLVRRSRRLITYNLLEVVPPNPDLEHVPGTVRIVGIVPRHAISQARESDAVGTTAAMEAGRPTETSPEHLEVANAYYYNENTNNIRHESICAGNAQPSYGWQVCTVPGNLACVCTVPGNLACECNIFNKKKYCCHLVFALQVQGRDVNGAPLPPTAFVRNQAHRTEAASRFRGQRRRRAVVPADNWISYSMLHRQVSLRA</sequence>
<dbReference type="AlphaFoldDB" id="A0A6A4YU55"/>
<dbReference type="PANTHER" id="PTHR33977:SF1">
    <property type="entry name" value="ZINC ION BINDING PROTEIN"/>
    <property type="match status" value="1"/>
</dbReference>
<evidence type="ECO:0000313" key="1">
    <source>
        <dbReference type="EMBL" id="KAF0701828.1"/>
    </source>
</evidence>
<dbReference type="PANTHER" id="PTHR33977">
    <property type="entry name" value="ZINC ION BINDING PROTEIN"/>
    <property type="match status" value="1"/>
</dbReference>
<name>A0A6A4YU55_APHAT</name>
<organism evidence="1 2">
    <name type="scientific">Aphanomyces astaci</name>
    <name type="common">Crayfish plague agent</name>
    <dbReference type="NCBI Taxonomy" id="112090"/>
    <lineage>
        <taxon>Eukaryota</taxon>
        <taxon>Sar</taxon>
        <taxon>Stramenopiles</taxon>
        <taxon>Oomycota</taxon>
        <taxon>Saprolegniomycetes</taxon>
        <taxon>Saprolegniales</taxon>
        <taxon>Verrucalvaceae</taxon>
        <taxon>Aphanomyces</taxon>
    </lineage>
</organism>
<evidence type="ECO:0008006" key="3">
    <source>
        <dbReference type="Google" id="ProtNLM"/>
    </source>
</evidence>
<protein>
    <recommendedName>
        <fullName evidence="3">MULE transposase domain-containing protein</fullName>
    </recommendedName>
</protein>
<dbReference type="Proteomes" id="UP000469452">
    <property type="component" value="Unassembled WGS sequence"/>
</dbReference>
<proteinExistence type="predicted"/>